<dbReference type="PANTHER" id="PTHR30161:SF1">
    <property type="entry name" value="FLAGELLAR BIOSYNTHESIS PROTEIN FLHA-RELATED"/>
    <property type="match status" value="1"/>
</dbReference>
<sequence length="688" mass="74641">MEILKRYRDLVLPVGIICCLLVILVPLPPFLMDVLLAANITVGLIVLLTTVYVITPLEFSIFPSLLLATTLARLVLNVATTRLILTRADTEQMDAAGGVIQGFGEFVAGDRIEVGLIIFGIIMLIQFIVITKGATRISEVAARFALDGMPGRQMAIDADMNAGLIDEKEAQRRREEVGAQADFYGAMDGASKFVRGDAIAGLVIMIINVAGGLYIGVFQAGMTFTEAGALYTKLTIGDGLVSQVPALLISLAAGLLVTRSAQKTNLPHQFLSQLFGNPRALMVAGAFLGLMILTRLPRIPMASLAIGCIGLAIVMNRQTASDEEETRRREDEESAAAAAPPEKKVEDYLAVDPMEMSIGIGLLGLADPARGGDLMERIKGVRNAIAEDIGILLPKVRVRDGMHLGDLEYEIRIAGNTVARAAVYPDRFLAIDSGGTTGVIDGEPTRDPTFGEPAVWIDPARREQAAIFGYTTVQPAAVLATHLQEISRRHADELLSRDATKYLFDQLKEVAPAVVEELIPTQMKLAEVQQVLHMLLREDVPIRQLGIILETLGDYASRTKDPVLLTEYVRNRLARTICSRYRDSQQRLHVVALDPAVEDRIAAGIDHTDRGLFVRMSPAAIESTCARIDQAVKKLTATGHPPIVLVSPRVRPGLRQITASALPRLRVLSYNEVTQDTTIESVGIVTDV</sequence>
<dbReference type="GO" id="GO:0009306">
    <property type="term" value="P:protein secretion"/>
    <property type="evidence" value="ECO:0007669"/>
    <property type="project" value="InterPro"/>
</dbReference>
<feature type="transmembrane region" description="Helical" evidence="7">
    <location>
        <begin position="112"/>
        <end position="130"/>
    </location>
</feature>
<dbReference type="PIRSF" id="PIRSF005419">
    <property type="entry name" value="FlhA"/>
    <property type="match status" value="1"/>
</dbReference>
<feature type="transmembrane region" description="Helical" evidence="7">
    <location>
        <begin position="199"/>
        <end position="220"/>
    </location>
</feature>
<dbReference type="PRINTS" id="PR00949">
    <property type="entry name" value="TYPE3IMAPROT"/>
</dbReference>
<dbReference type="NCBIfam" id="TIGR01398">
    <property type="entry name" value="FlhA"/>
    <property type="match status" value="1"/>
</dbReference>
<keyword evidence="7" id="KW-1006">Bacterial flagellum protein export</keyword>
<dbReference type="GO" id="GO:0005886">
    <property type="term" value="C:plasma membrane"/>
    <property type="evidence" value="ECO:0007669"/>
    <property type="project" value="UniProtKB-SubCell"/>
</dbReference>
<accession>A0A517MLN9</accession>
<keyword evidence="7" id="KW-1005">Bacterial flagellum biogenesis</keyword>
<evidence type="ECO:0000313" key="9">
    <source>
        <dbReference type="EMBL" id="QDS95793.1"/>
    </source>
</evidence>
<dbReference type="InterPro" id="IPR042196">
    <property type="entry name" value="FHIPEP_4"/>
</dbReference>
<organism evidence="9 10">
    <name type="scientific">Roseimaritima multifibrata</name>
    <dbReference type="NCBI Taxonomy" id="1930274"/>
    <lineage>
        <taxon>Bacteria</taxon>
        <taxon>Pseudomonadati</taxon>
        <taxon>Planctomycetota</taxon>
        <taxon>Planctomycetia</taxon>
        <taxon>Pirellulales</taxon>
        <taxon>Pirellulaceae</taxon>
        <taxon>Roseimaritima</taxon>
    </lineage>
</organism>
<keyword evidence="7" id="KW-0813">Transport</keyword>
<keyword evidence="9" id="KW-0282">Flagellum</keyword>
<feature type="transmembrane region" description="Helical" evidence="7">
    <location>
        <begin position="240"/>
        <end position="258"/>
    </location>
</feature>
<dbReference type="InterPro" id="IPR042193">
    <property type="entry name" value="FHIPEP_3"/>
</dbReference>
<proteinExistence type="inferred from homology"/>
<dbReference type="AlphaFoldDB" id="A0A517MLN9"/>
<comment type="caution">
    <text evidence="7">Lacks conserved residue(s) required for the propagation of feature annotation.</text>
</comment>
<evidence type="ECO:0000256" key="7">
    <source>
        <dbReference type="RuleBase" id="RU364093"/>
    </source>
</evidence>
<dbReference type="InterPro" id="IPR042194">
    <property type="entry name" value="FHIPEP_1"/>
</dbReference>
<comment type="function">
    <text evidence="7">Required for formation of the rod structure of the flagellar apparatus. Together with FliI and FliH, may constitute the export apparatus of flagellin.</text>
</comment>
<keyword evidence="9" id="KW-0966">Cell projection</keyword>
<keyword evidence="9" id="KW-0969">Cilium</keyword>
<keyword evidence="3 7" id="KW-1003">Cell membrane</keyword>
<evidence type="ECO:0000256" key="1">
    <source>
        <dbReference type="ARBA" id="ARBA00004651"/>
    </source>
</evidence>
<keyword evidence="4 7" id="KW-0812">Transmembrane</keyword>
<dbReference type="RefSeq" id="WP_145354028.1">
    <property type="nucleotide sequence ID" value="NZ_CP036262.1"/>
</dbReference>
<dbReference type="Proteomes" id="UP000320672">
    <property type="component" value="Chromosome"/>
</dbReference>
<dbReference type="InterPro" id="IPR006301">
    <property type="entry name" value="FlhA"/>
</dbReference>
<dbReference type="Pfam" id="PF00771">
    <property type="entry name" value="FHIPEP"/>
    <property type="match status" value="1"/>
</dbReference>
<dbReference type="OrthoDB" id="9759185at2"/>
<evidence type="ECO:0000256" key="5">
    <source>
        <dbReference type="ARBA" id="ARBA00022989"/>
    </source>
</evidence>
<dbReference type="PANTHER" id="PTHR30161">
    <property type="entry name" value="FLAGELLAR EXPORT PROTEIN, MEMBRANE FLHA SUBUNIT-RELATED"/>
    <property type="match status" value="1"/>
</dbReference>
<evidence type="ECO:0000256" key="8">
    <source>
        <dbReference type="SAM" id="MobiDB-lite"/>
    </source>
</evidence>
<dbReference type="EMBL" id="CP036262">
    <property type="protein sequence ID" value="QDS95793.1"/>
    <property type="molecule type" value="Genomic_DNA"/>
</dbReference>
<evidence type="ECO:0000256" key="2">
    <source>
        <dbReference type="ARBA" id="ARBA00008835"/>
    </source>
</evidence>
<gene>
    <name evidence="7 9" type="primary">flhA</name>
    <name evidence="9" type="ORF">FF011L_45940</name>
</gene>
<dbReference type="Gene3D" id="3.40.30.60">
    <property type="entry name" value="FHIPEP family, domain 1"/>
    <property type="match status" value="1"/>
</dbReference>
<comment type="similarity">
    <text evidence="2 7">Belongs to the FHIPEP (flagella/HR/invasion proteins export pore) family.</text>
</comment>
<dbReference type="KEGG" id="rml:FF011L_45940"/>
<keyword evidence="5 7" id="KW-1133">Transmembrane helix</keyword>
<keyword evidence="10" id="KW-1185">Reference proteome</keyword>
<keyword evidence="6 7" id="KW-0472">Membrane</keyword>
<dbReference type="GO" id="GO:0044780">
    <property type="term" value="P:bacterial-type flagellum assembly"/>
    <property type="evidence" value="ECO:0007669"/>
    <property type="project" value="InterPro"/>
</dbReference>
<name>A0A517MLN9_9BACT</name>
<protein>
    <recommendedName>
        <fullName evidence="7">Flagellar biosynthesis protein FlhA</fullName>
    </recommendedName>
</protein>
<comment type="subcellular location">
    <subcellularLocation>
        <location evidence="1 7">Cell membrane</location>
        <topology evidence="1 7">Multi-pass membrane protein</topology>
    </subcellularLocation>
</comment>
<dbReference type="Gene3D" id="3.40.50.12790">
    <property type="entry name" value="FHIPEP family, domain 4"/>
    <property type="match status" value="1"/>
</dbReference>
<evidence type="ECO:0000256" key="6">
    <source>
        <dbReference type="ARBA" id="ARBA00023136"/>
    </source>
</evidence>
<evidence type="ECO:0000256" key="3">
    <source>
        <dbReference type="ARBA" id="ARBA00022475"/>
    </source>
</evidence>
<dbReference type="Gene3D" id="1.10.8.540">
    <property type="entry name" value="FHIPEP family, domain 3"/>
    <property type="match status" value="1"/>
</dbReference>
<feature type="transmembrane region" description="Helical" evidence="7">
    <location>
        <begin position="34"/>
        <end position="53"/>
    </location>
</feature>
<feature type="transmembrane region" description="Helical" evidence="7">
    <location>
        <begin position="270"/>
        <end position="293"/>
    </location>
</feature>
<reference evidence="9 10" key="1">
    <citation type="submission" date="2019-02" db="EMBL/GenBank/DDBJ databases">
        <title>Deep-cultivation of Planctomycetes and their phenomic and genomic characterization uncovers novel biology.</title>
        <authorList>
            <person name="Wiegand S."/>
            <person name="Jogler M."/>
            <person name="Boedeker C."/>
            <person name="Pinto D."/>
            <person name="Vollmers J."/>
            <person name="Rivas-Marin E."/>
            <person name="Kohn T."/>
            <person name="Peeters S.H."/>
            <person name="Heuer A."/>
            <person name="Rast P."/>
            <person name="Oberbeckmann S."/>
            <person name="Bunk B."/>
            <person name="Jeske O."/>
            <person name="Meyerdierks A."/>
            <person name="Storesund J.E."/>
            <person name="Kallscheuer N."/>
            <person name="Luecker S."/>
            <person name="Lage O.M."/>
            <person name="Pohl T."/>
            <person name="Merkel B.J."/>
            <person name="Hornburger P."/>
            <person name="Mueller R.-W."/>
            <person name="Bruemmer F."/>
            <person name="Labrenz M."/>
            <person name="Spormann A.M."/>
            <person name="Op den Camp H."/>
            <person name="Overmann J."/>
            <person name="Amann R."/>
            <person name="Jetten M.S.M."/>
            <person name="Mascher T."/>
            <person name="Medema M.H."/>
            <person name="Devos D.P."/>
            <person name="Kaster A.-K."/>
            <person name="Ovreas L."/>
            <person name="Rohde M."/>
            <person name="Galperin M.Y."/>
            <person name="Jogler C."/>
        </authorList>
    </citation>
    <scope>NUCLEOTIDE SEQUENCE [LARGE SCALE GENOMIC DNA]</scope>
    <source>
        <strain evidence="9 10">FF011L</strain>
    </source>
</reference>
<evidence type="ECO:0000256" key="4">
    <source>
        <dbReference type="ARBA" id="ARBA00022692"/>
    </source>
</evidence>
<feature type="region of interest" description="Disordered" evidence="8">
    <location>
        <begin position="320"/>
        <end position="341"/>
    </location>
</feature>
<evidence type="ECO:0000313" key="10">
    <source>
        <dbReference type="Proteomes" id="UP000320672"/>
    </source>
</evidence>
<keyword evidence="7" id="KW-0653">Protein transport</keyword>
<dbReference type="InterPro" id="IPR001712">
    <property type="entry name" value="T3SS_FHIPEP"/>
</dbReference>
<feature type="transmembrane region" description="Helical" evidence="7">
    <location>
        <begin position="7"/>
        <end position="28"/>
    </location>
</feature>